<evidence type="ECO:0000313" key="3">
    <source>
        <dbReference type="Proteomes" id="UP001418222"/>
    </source>
</evidence>
<feature type="compositionally biased region" description="Basic residues" evidence="1">
    <location>
        <begin position="27"/>
        <end position="43"/>
    </location>
</feature>
<proteinExistence type="predicted"/>
<reference evidence="2 3" key="1">
    <citation type="journal article" date="2022" name="Nat. Plants">
        <title>Genomes of leafy and leafless Platanthera orchids illuminate the evolution of mycoheterotrophy.</title>
        <authorList>
            <person name="Li M.H."/>
            <person name="Liu K.W."/>
            <person name="Li Z."/>
            <person name="Lu H.C."/>
            <person name="Ye Q.L."/>
            <person name="Zhang D."/>
            <person name="Wang J.Y."/>
            <person name="Li Y.F."/>
            <person name="Zhong Z.M."/>
            <person name="Liu X."/>
            <person name="Yu X."/>
            <person name="Liu D.K."/>
            <person name="Tu X.D."/>
            <person name="Liu B."/>
            <person name="Hao Y."/>
            <person name="Liao X.Y."/>
            <person name="Jiang Y.T."/>
            <person name="Sun W.H."/>
            <person name="Chen J."/>
            <person name="Chen Y.Q."/>
            <person name="Ai Y."/>
            <person name="Zhai J.W."/>
            <person name="Wu S.S."/>
            <person name="Zhou Z."/>
            <person name="Hsiao Y.Y."/>
            <person name="Wu W.L."/>
            <person name="Chen Y.Y."/>
            <person name="Lin Y.F."/>
            <person name="Hsu J.L."/>
            <person name="Li C.Y."/>
            <person name="Wang Z.W."/>
            <person name="Zhao X."/>
            <person name="Zhong W.Y."/>
            <person name="Ma X.K."/>
            <person name="Ma L."/>
            <person name="Huang J."/>
            <person name="Chen G.Z."/>
            <person name="Huang M.Z."/>
            <person name="Huang L."/>
            <person name="Peng D.H."/>
            <person name="Luo Y.B."/>
            <person name="Zou S.Q."/>
            <person name="Chen S.P."/>
            <person name="Lan S."/>
            <person name="Tsai W.C."/>
            <person name="Van de Peer Y."/>
            <person name="Liu Z.J."/>
        </authorList>
    </citation>
    <scope>NUCLEOTIDE SEQUENCE [LARGE SCALE GENOMIC DNA]</scope>
    <source>
        <strain evidence="2">Lor287</strain>
    </source>
</reference>
<evidence type="ECO:0000256" key="1">
    <source>
        <dbReference type="SAM" id="MobiDB-lite"/>
    </source>
</evidence>
<sequence length="57" mass="6985">MKLRDDLECLKKIRSQNVQTLKQCQPNHRRHQQRRPNHRRHRTVSSNDESSAMMKYL</sequence>
<comment type="caution">
    <text evidence="2">The sequence shown here is derived from an EMBL/GenBank/DDBJ whole genome shotgun (WGS) entry which is preliminary data.</text>
</comment>
<evidence type="ECO:0000313" key="2">
    <source>
        <dbReference type="EMBL" id="KAK8948603.1"/>
    </source>
</evidence>
<gene>
    <name evidence="2" type="ORF">KSP39_PZI005851</name>
</gene>
<organism evidence="2 3">
    <name type="scientific">Platanthera zijinensis</name>
    <dbReference type="NCBI Taxonomy" id="2320716"/>
    <lineage>
        <taxon>Eukaryota</taxon>
        <taxon>Viridiplantae</taxon>
        <taxon>Streptophyta</taxon>
        <taxon>Embryophyta</taxon>
        <taxon>Tracheophyta</taxon>
        <taxon>Spermatophyta</taxon>
        <taxon>Magnoliopsida</taxon>
        <taxon>Liliopsida</taxon>
        <taxon>Asparagales</taxon>
        <taxon>Orchidaceae</taxon>
        <taxon>Orchidoideae</taxon>
        <taxon>Orchideae</taxon>
        <taxon>Orchidinae</taxon>
        <taxon>Platanthera</taxon>
    </lineage>
</organism>
<name>A0AAP0GAS7_9ASPA</name>
<dbReference type="AlphaFoldDB" id="A0AAP0GAS7"/>
<accession>A0AAP0GAS7</accession>
<keyword evidence="3" id="KW-1185">Reference proteome</keyword>
<protein>
    <submittedName>
        <fullName evidence="2">Uncharacterized protein</fullName>
    </submittedName>
</protein>
<feature type="region of interest" description="Disordered" evidence="1">
    <location>
        <begin position="19"/>
        <end position="57"/>
    </location>
</feature>
<dbReference type="Proteomes" id="UP001418222">
    <property type="component" value="Unassembled WGS sequence"/>
</dbReference>
<dbReference type="EMBL" id="JBBWWQ010000004">
    <property type="protein sequence ID" value="KAK8948603.1"/>
    <property type="molecule type" value="Genomic_DNA"/>
</dbReference>